<dbReference type="Pfam" id="PF26140">
    <property type="entry name" value="HEAT_URB1"/>
    <property type="match status" value="1"/>
</dbReference>
<dbReference type="Pfam" id="PF16201">
    <property type="entry name" value="NopRA1"/>
    <property type="match status" value="1"/>
</dbReference>
<dbReference type="InterPro" id="IPR021714">
    <property type="entry name" value="URB1_N"/>
</dbReference>
<dbReference type="GO" id="GO:0000466">
    <property type="term" value="P:maturation of 5.8S rRNA from tricistronic rRNA transcript (SSU-rRNA, 5.8S rRNA, LSU-rRNA)"/>
    <property type="evidence" value="ECO:0007669"/>
    <property type="project" value="TreeGrafter"/>
</dbReference>
<evidence type="ECO:0000259" key="3">
    <source>
        <dbReference type="Pfam" id="PF16201"/>
    </source>
</evidence>
<dbReference type="AlphaFoldDB" id="A0A8H3IAY4"/>
<feature type="region of interest" description="Disordered" evidence="1">
    <location>
        <begin position="1"/>
        <end position="39"/>
    </location>
</feature>
<gene>
    <name evidence="5" type="ORF">IMSHALPRED_001506</name>
</gene>
<name>A0A8H3IAY4_9LECA</name>
<dbReference type="GO" id="GO:0000463">
    <property type="term" value="P:maturation of LSU-rRNA from tricistronic rRNA transcript (SSU-rRNA, 5.8S rRNA, LSU-rRNA)"/>
    <property type="evidence" value="ECO:0007669"/>
    <property type="project" value="TreeGrafter"/>
</dbReference>
<evidence type="ECO:0000259" key="4">
    <source>
        <dbReference type="Pfam" id="PF26140"/>
    </source>
</evidence>
<dbReference type="Proteomes" id="UP000664534">
    <property type="component" value="Unassembled WGS sequence"/>
</dbReference>
<sequence>MSKRTADSDDDKNPHPKRQKKTKITTVSAPATEKHEIRSPRDLQLLLAFDQDAGPVKDSPDLNAEIQSFKTFLASIAYAAESDDRSAKRALLLAYLQSQVPQEGKDFAYLGDIIKTWHFAAQSNVDSLFASVVAVLALLLKTISNFIEFREYGNRLSTTILHDDQLKLVDRGLSTHRAKDYLISPCLHLLTEIVAFDGGHAARAVYRQREITFKRLEIFLGMRKDVHGANLKGPKRRSVRENALSYLFANLRLQNPAARMSIIAQRNSVHALLDHIAEDASITVLEILEVLRRDIAMDGAISPAAKGRFFNQWTLGCLTTLYGYNESAGLPEDHQGIQRSVHDFLVFLCTSPGCGLVEMQTTGSVGVHAVTADNTPEFLSKPCTTARLDEEERRSRRNPKLGQFLQILRPHASVPQRDLILAVFRRMPELIPDYFSSGKVFPFDPKLTTTWIGYSSFLLATIEIPLPESLTPLYVNDTVPPLYGGIMESIMPSPCTQKVMTRCVNQSVSLVKFFALHILNAAFEKLARVLQIYEDIHYHAKDQENRLACARIVSELRDDFRGRVPELKHVITQFRACAKESTMLREVTTRLIASYYKVIPQVALEEKFDISVTLSTALMDVESFDESPKEGGMRRLELEHLIEIAHCSPNMQWWHKPDSMCLSPFTMLLRLYLDRIRVDTRSEQLRTLLKSIMRESQTLRADASMSSLDNLVLSLQELKDWKACVRVFEFLDHCILRVVRKPVHYYDQLADLIAAAELDLNPKDCQIDLLLVTIMDQWPFLVKSADAPTVTNVSRWVIRFLEVTSIENSCVETLQFRGETSRLLSKIRGQLQAENQDTTCRAMFEKSLEERPELGTFKVLATVNTVSEARHTSRPAVPLLETHKKPPVISLPPQPPEEHEDHPGLHQWTRHEVQDAISEGHIKELVLCLCSKHVEIRMQALTGVRTFMMKLEASGYGEWQQTYMLIGEIIETAEKIITDGPLTYYAGVLAADLLLVLGDPLHLMYAKVNKFLNRGPEWNVAKLPSYWVDKVLMNPPTDDDGHHQEAEWLLGGLIDGLRTSADMNVYRKCHILERLLSFSASPSLPEACFQKILDLLFRCTYVDGSSTLFTRCGLISWISSRLASHAINDVTRERLKNLALKAYQTNDQDRVDHWTNGTLMSTLGHYSLA</sequence>
<dbReference type="InterPro" id="IPR032436">
    <property type="entry name" value="URB1_C"/>
</dbReference>
<reference evidence="5" key="1">
    <citation type="submission" date="2021-03" db="EMBL/GenBank/DDBJ databases">
        <authorList>
            <person name="Tagirdzhanova G."/>
        </authorList>
    </citation>
    <scope>NUCLEOTIDE SEQUENCE</scope>
</reference>
<feature type="domain" description="URB1 N-terminal" evidence="2">
    <location>
        <begin position="111"/>
        <end position="454"/>
    </location>
</feature>
<keyword evidence="6" id="KW-1185">Reference proteome</keyword>
<evidence type="ECO:0000313" key="5">
    <source>
        <dbReference type="EMBL" id="CAF9914020.1"/>
    </source>
</evidence>
<dbReference type="InterPro" id="IPR039844">
    <property type="entry name" value="URB1"/>
</dbReference>
<feature type="domain" description="URB1 central HEAT repeat" evidence="4">
    <location>
        <begin position="648"/>
        <end position="849"/>
    </location>
</feature>
<comment type="caution">
    <text evidence="5">The sequence shown here is derived from an EMBL/GenBank/DDBJ whole genome shotgun (WGS) entry which is preliminary data.</text>
</comment>
<evidence type="ECO:0000313" key="6">
    <source>
        <dbReference type="Proteomes" id="UP000664534"/>
    </source>
</evidence>
<organism evidence="5 6">
    <name type="scientific">Imshaugia aleurites</name>
    <dbReference type="NCBI Taxonomy" id="172621"/>
    <lineage>
        <taxon>Eukaryota</taxon>
        <taxon>Fungi</taxon>
        <taxon>Dikarya</taxon>
        <taxon>Ascomycota</taxon>
        <taxon>Pezizomycotina</taxon>
        <taxon>Lecanoromycetes</taxon>
        <taxon>OSLEUM clade</taxon>
        <taxon>Lecanoromycetidae</taxon>
        <taxon>Lecanorales</taxon>
        <taxon>Lecanorineae</taxon>
        <taxon>Parmeliaceae</taxon>
        <taxon>Imshaugia</taxon>
    </lineage>
</organism>
<feature type="domain" description="URB1 C-terminal" evidence="3">
    <location>
        <begin position="924"/>
        <end position="1117"/>
    </location>
</feature>
<dbReference type="Pfam" id="PF11707">
    <property type="entry name" value="Npa1"/>
    <property type="match status" value="1"/>
</dbReference>
<feature type="compositionally biased region" description="Basic and acidic residues" evidence="1">
    <location>
        <begin position="1"/>
        <end position="14"/>
    </location>
</feature>
<evidence type="ECO:0000259" key="2">
    <source>
        <dbReference type="Pfam" id="PF11707"/>
    </source>
</evidence>
<dbReference type="EMBL" id="CAJPDT010000012">
    <property type="protein sequence ID" value="CAF9914020.1"/>
    <property type="molecule type" value="Genomic_DNA"/>
</dbReference>
<dbReference type="InterPro" id="IPR059018">
    <property type="entry name" value="HEAT_URB1"/>
</dbReference>
<evidence type="ECO:0000256" key="1">
    <source>
        <dbReference type="SAM" id="MobiDB-lite"/>
    </source>
</evidence>
<dbReference type="PANTHER" id="PTHR13500:SF0">
    <property type="entry name" value="NUCLEOLAR PRE-RIBOSOMAL-ASSOCIATED PROTEIN 1"/>
    <property type="match status" value="1"/>
</dbReference>
<dbReference type="OrthoDB" id="72892at2759"/>
<proteinExistence type="predicted"/>
<protein>
    <submittedName>
        <fullName evidence="5">Uncharacterized protein</fullName>
    </submittedName>
</protein>
<dbReference type="GO" id="GO:0005730">
    <property type="term" value="C:nucleolus"/>
    <property type="evidence" value="ECO:0007669"/>
    <property type="project" value="TreeGrafter"/>
</dbReference>
<accession>A0A8H3IAY4</accession>
<dbReference type="PANTHER" id="PTHR13500">
    <property type="entry name" value="NUCLEOLAR PRERIBOSOMAL-ASSOCIATED PROTEIN 1"/>
    <property type="match status" value="1"/>
</dbReference>